<dbReference type="STRING" id="402385.SAMN05421848_0737"/>
<evidence type="ECO:0000259" key="3">
    <source>
        <dbReference type="Pfam" id="PF08338"/>
    </source>
</evidence>
<dbReference type="NCBIfam" id="TIGR01777">
    <property type="entry name" value="yfcH"/>
    <property type="match status" value="1"/>
</dbReference>
<sequence>MNIVITGATGFVGQALCRYWHEKGHTLMVVSRQPDKARDTIGVPVTARAKAVDFADQQVDAVVNLAGEPIFNRRWSDAQKRQLIDSRVRATRDVGELCQQLPQPPRKLISGSAMGYYGDQGSREVTEQTPPHDEFAHQLCRQWEEEARKLETGQMSVACIRIGLVLDRDGGMLKPMRPMFRLGVGGRLGKGRQYMPWIHRHDLVRIIDFLLERHDDVDGAWNAGAPAPVTNAEFTRTLAASLNRPAPFVVPGSVISLALGEMSQLLLTGARMVPARLEAAGFRFEYPTLEKALAAIQRDAA</sequence>
<dbReference type="Pfam" id="PF08338">
    <property type="entry name" value="DUF1731"/>
    <property type="match status" value="1"/>
</dbReference>
<proteinExistence type="inferred from homology"/>
<feature type="domain" description="DUF1731" evidence="3">
    <location>
        <begin position="250"/>
        <end position="296"/>
    </location>
</feature>
<evidence type="ECO:0000313" key="4">
    <source>
        <dbReference type="EMBL" id="SFC24505.1"/>
    </source>
</evidence>
<feature type="domain" description="NAD-dependent epimerase/dehydratase" evidence="2">
    <location>
        <begin position="3"/>
        <end position="224"/>
    </location>
</feature>
<evidence type="ECO:0000313" key="5">
    <source>
        <dbReference type="Proteomes" id="UP000199046"/>
    </source>
</evidence>
<dbReference type="Pfam" id="PF01370">
    <property type="entry name" value="Epimerase"/>
    <property type="match status" value="1"/>
</dbReference>
<dbReference type="InterPro" id="IPR010099">
    <property type="entry name" value="SDR39U1"/>
</dbReference>
<dbReference type="RefSeq" id="WP_090131930.1">
    <property type="nucleotide sequence ID" value="NZ_FOLY01000002.1"/>
</dbReference>
<accession>A0A1I1HL76</accession>
<dbReference type="InterPro" id="IPR001509">
    <property type="entry name" value="Epimerase_deHydtase"/>
</dbReference>
<name>A0A1I1HL76_9GAMM</name>
<dbReference type="InterPro" id="IPR013549">
    <property type="entry name" value="DUF1731"/>
</dbReference>
<dbReference type="InterPro" id="IPR036291">
    <property type="entry name" value="NAD(P)-bd_dom_sf"/>
</dbReference>
<dbReference type="Gene3D" id="3.40.50.720">
    <property type="entry name" value="NAD(P)-binding Rossmann-like Domain"/>
    <property type="match status" value="1"/>
</dbReference>
<gene>
    <name evidence="4" type="ORF">SAMN05421848_0737</name>
</gene>
<dbReference type="Proteomes" id="UP000199046">
    <property type="component" value="Unassembled WGS sequence"/>
</dbReference>
<dbReference type="CDD" id="cd05242">
    <property type="entry name" value="SDR_a8"/>
    <property type="match status" value="1"/>
</dbReference>
<evidence type="ECO:0008006" key="6">
    <source>
        <dbReference type="Google" id="ProtNLM"/>
    </source>
</evidence>
<dbReference type="OrthoDB" id="9801773at2"/>
<dbReference type="SUPFAM" id="SSF51735">
    <property type="entry name" value="NAD(P)-binding Rossmann-fold domains"/>
    <property type="match status" value="1"/>
</dbReference>
<comment type="similarity">
    <text evidence="1">Belongs to the NAD(P)-dependent epimerase/dehydratase family. SDR39U1 subfamily.</text>
</comment>
<dbReference type="AlphaFoldDB" id="A0A1I1HL76"/>
<evidence type="ECO:0000256" key="1">
    <source>
        <dbReference type="ARBA" id="ARBA00009353"/>
    </source>
</evidence>
<organism evidence="4 5">
    <name type="scientific">Kushneria avicenniae</name>
    <dbReference type="NCBI Taxonomy" id="402385"/>
    <lineage>
        <taxon>Bacteria</taxon>
        <taxon>Pseudomonadati</taxon>
        <taxon>Pseudomonadota</taxon>
        <taxon>Gammaproteobacteria</taxon>
        <taxon>Oceanospirillales</taxon>
        <taxon>Halomonadaceae</taxon>
        <taxon>Kushneria</taxon>
    </lineage>
</organism>
<dbReference type="EMBL" id="FOLY01000002">
    <property type="protein sequence ID" value="SFC24505.1"/>
    <property type="molecule type" value="Genomic_DNA"/>
</dbReference>
<dbReference type="PANTHER" id="PTHR11092:SF0">
    <property type="entry name" value="EPIMERASE FAMILY PROTEIN SDR39U1"/>
    <property type="match status" value="1"/>
</dbReference>
<reference evidence="5" key="1">
    <citation type="submission" date="2016-10" db="EMBL/GenBank/DDBJ databases">
        <authorList>
            <person name="Varghese N."/>
            <person name="Submissions S."/>
        </authorList>
    </citation>
    <scope>NUCLEOTIDE SEQUENCE [LARGE SCALE GENOMIC DNA]</scope>
    <source>
        <strain evidence="5">DSM 23439</strain>
    </source>
</reference>
<keyword evidence="5" id="KW-1185">Reference proteome</keyword>
<dbReference type="PANTHER" id="PTHR11092">
    <property type="entry name" value="SUGAR NUCLEOTIDE EPIMERASE RELATED"/>
    <property type="match status" value="1"/>
</dbReference>
<evidence type="ECO:0000259" key="2">
    <source>
        <dbReference type="Pfam" id="PF01370"/>
    </source>
</evidence>
<protein>
    <recommendedName>
        <fullName evidence="6">TIGR01777 family protein</fullName>
    </recommendedName>
</protein>